<dbReference type="PANTHER" id="PTHR31973">
    <property type="entry name" value="POLYPROTEIN, PUTATIVE-RELATED"/>
    <property type="match status" value="1"/>
</dbReference>
<dbReference type="Proteomes" id="UP000694864">
    <property type="component" value="Chromosome 8"/>
</dbReference>
<evidence type="ECO:0000259" key="2">
    <source>
        <dbReference type="Pfam" id="PF10551"/>
    </source>
</evidence>
<gene>
    <name evidence="4" type="primary">LOC104709074</name>
</gene>
<protein>
    <submittedName>
        <fullName evidence="4">Uncharacterized protein LOC104709074</fullName>
    </submittedName>
</protein>
<feature type="domain" description="Transposase MuDR plant" evidence="1">
    <location>
        <begin position="10"/>
        <end position="73"/>
    </location>
</feature>
<proteinExistence type="predicted"/>
<evidence type="ECO:0000259" key="1">
    <source>
        <dbReference type="Pfam" id="PF03108"/>
    </source>
</evidence>
<dbReference type="Pfam" id="PF03108">
    <property type="entry name" value="DBD_Tnp_Mut"/>
    <property type="match status" value="1"/>
</dbReference>
<dbReference type="GeneID" id="104709074"/>
<reference evidence="3" key="1">
    <citation type="journal article" date="2014" name="Nat. Commun.">
        <title>The emerging biofuel crop Camelina sativa retains a highly undifferentiated hexaploid genome structure.</title>
        <authorList>
            <person name="Kagale S."/>
            <person name="Koh C."/>
            <person name="Nixon J."/>
            <person name="Bollina V."/>
            <person name="Clarke W.E."/>
            <person name="Tuteja R."/>
            <person name="Spillane C."/>
            <person name="Robinson S.J."/>
            <person name="Links M.G."/>
            <person name="Clarke C."/>
            <person name="Higgins E.E."/>
            <person name="Huebert T."/>
            <person name="Sharpe A.G."/>
            <person name="Parkin I.A."/>
        </authorList>
    </citation>
    <scope>NUCLEOTIDE SEQUENCE [LARGE SCALE GENOMIC DNA]</scope>
    <source>
        <strain evidence="3">cv. DH55</strain>
    </source>
</reference>
<dbReference type="PANTHER" id="PTHR31973:SF187">
    <property type="entry name" value="MUTATOR TRANSPOSASE MUDRA PROTEIN"/>
    <property type="match status" value="1"/>
</dbReference>
<dbReference type="InterPro" id="IPR018289">
    <property type="entry name" value="MULE_transposase_dom"/>
</dbReference>
<feature type="domain" description="MULE transposase" evidence="2">
    <location>
        <begin position="176"/>
        <end position="270"/>
    </location>
</feature>
<accession>A0ABM0TC82</accession>
<reference evidence="4" key="2">
    <citation type="submission" date="2025-08" db="UniProtKB">
        <authorList>
            <consortium name="RefSeq"/>
        </authorList>
    </citation>
    <scope>IDENTIFICATION</scope>
    <source>
        <tissue evidence="4">Leaf</tissue>
    </source>
</reference>
<sequence>MGIDLTKEDDVMYVGRTFKTKDEFKIAMYIHAINQVFRFRFVRYNKCYLVAQCVDKLCDWRVYAHQIGDTEEYEVRKVKLEHVCDVETRGQFTKHATSKVTSALLRLKYVNVLAGPRARDLPEVMLGEHNVTTSYWKYWKARELATEDDEVGEDRFKFAFVALGASIQGLKYIRRVVVIDGTHLHRKYGGCLLTASGQDANFQIFPIDFAIVDSENHNSWTWFMEKLKDIVQDGTDLTIISDHHQSIYHAKSLVYPRAHHVCCLLHLKRNVRSSYAGMVGLVWKAGETFRVKDFNKWYGRIKKRKPQCWDYLQKIGIAHWMRAHFKGECYNLLTSNIAESLNHALLPARDSPIVAFIEFFRKMLSRWFESRRKKMANC</sequence>
<organism evidence="3 4">
    <name type="scientific">Camelina sativa</name>
    <name type="common">False flax</name>
    <name type="synonym">Myagrum sativum</name>
    <dbReference type="NCBI Taxonomy" id="90675"/>
    <lineage>
        <taxon>Eukaryota</taxon>
        <taxon>Viridiplantae</taxon>
        <taxon>Streptophyta</taxon>
        <taxon>Embryophyta</taxon>
        <taxon>Tracheophyta</taxon>
        <taxon>Spermatophyta</taxon>
        <taxon>Magnoliopsida</taxon>
        <taxon>eudicotyledons</taxon>
        <taxon>Gunneridae</taxon>
        <taxon>Pentapetalae</taxon>
        <taxon>rosids</taxon>
        <taxon>malvids</taxon>
        <taxon>Brassicales</taxon>
        <taxon>Brassicaceae</taxon>
        <taxon>Camelineae</taxon>
        <taxon>Camelina</taxon>
    </lineage>
</organism>
<evidence type="ECO:0000313" key="4">
    <source>
        <dbReference type="RefSeq" id="XP_010424043.1"/>
    </source>
</evidence>
<evidence type="ECO:0000313" key="3">
    <source>
        <dbReference type="Proteomes" id="UP000694864"/>
    </source>
</evidence>
<dbReference type="RefSeq" id="XP_010424043.1">
    <property type="nucleotide sequence ID" value="XM_010425741.1"/>
</dbReference>
<dbReference type="Pfam" id="PF10551">
    <property type="entry name" value="MULE"/>
    <property type="match status" value="1"/>
</dbReference>
<keyword evidence="3" id="KW-1185">Reference proteome</keyword>
<dbReference type="InterPro" id="IPR004332">
    <property type="entry name" value="Transposase_MuDR"/>
</dbReference>
<name>A0ABM0TC82_CAMSA</name>